<feature type="domain" description="UspA" evidence="3">
    <location>
        <begin position="38"/>
        <end position="171"/>
    </location>
</feature>
<dbReference type="EMBL" id="AOIN01000034">
    <property type="protein sequence ID" value="ELZ03212.1"/>
    <property type="molecule type" value="Genomic_DNA"/>
</dbReference>
<reference evidence="4 5" key="1">
    <citation type="journal article" date="2014" name="PLoS Genet.">
        <title>Phylogenetically driven sequencing of extremely halophilic archaea reveals strategies for static and dynamic osmo-response.</title>
        <authorList>
            <person name="Becker E.A."/>
            <person name="Seitzer P.M."/>
            <person name="Tritt A."/>
            <person name="Larsen D."/>
            <person name="Krusor M."/>
            <person name="Yao A.I."/>
            <person name="Wu D."/>
            <person name="Madern D."/>
            <person name="Eisen J.A."/>
            <person name="Darling A.E."/>
            <person name="Facciotti M.T."/>
        </authorList>
    </citation>
    <scope>NUCLEOTIDE SEQUENCE [LARGE SCALE GENOMIC DNA]</scope>
    <source>
        <strain evidence="4 5">JCM 10990</strain>
    </source>
</reference>
<evidence type="ECO:0000256" key="2">
    <source>
        <dbReference type="SAM" id="MobiDB-lite"/>
    </source>
</evidence>
<dbReference type="PANTHER" id="PTHR46268:SF24">
    <property type="entry name" value="UNIVERSAL STRESS PROTEIN"/>
    <property type="match status" value="1"/>
</dbReference>
<dbReference type="CDD" id="cd00293">
    <property type="entry name" value="USP-like"/>
    <property type="match status" value="1"/>
</dbReference>
<dbReference type="PATRIC" id="fig|1227492.4.peg.826"/>
<accession>M0AY16</accession>
<evidence type="ECO:0000259" key="3">
    <source>
        <dbReference type="Pfam" id="PF00582"/>
    </source>
</evidence>
<dbReference type="Proteomes" id="UP000011693">
    <property type="component" value="Unassembled WGS sequence"/>
</dbReference>
<evidence type="ECO:0000313" key="5">
    <source>
        <dbReference type="Proteomes" id="UP000011693"/>
    </source>
</evidence>
<keyword evidence="5" id="KW-1185">Reference proteome</keyword>
<dbReference type="PRINTS" id="PR01438">
    <property type="entry name" value="UNVRSLSTRESS"/>
</dbReference>
<feature type="compositionally biased region" description="Polar residues" evidence="2">
    <location>
        <begin position="7"/>
        <end position="16"/>
    </location>
</feature>
<protein>
    <submittedName>
        <fullName evidence="4">UspA domain-containing protein</fullName>
    </submittedName>
</protein>
<name>M0AY16_9EURY</name>
<dbReference type="STRING" id="1227492.C482_04299"/>
<organism evidence="4 5">
    <name type="scientific">Natrialba chahannaoensis JCM 10990</name>
    <dbReference type="NCBI Taxonomy" id="1227492"/>
    <lineage>
        <taxon>Archaea</taxon>
        <taxon>Methanobacteriati</taxon>
        <taxon>Methanobacteriota</taxon>
        <taxon>Stenosarchaea group</taxon>
        <taxon>Halobacteria</taxon>
        <taxon>Halobacteriales</taxon>
        <taxon>Natrialbaceae</taxon>
        <taxon>Natrialba</taxon>
    </lineage>
</organism>
<comment type="similarity">
    <text evidence="1">Belongs to the universal stress protein A family.</text>
</comment>
<evidence type="ECO:0000256" key="1">
    <source>
        <dbReference type="ARBA" id="ARBA00008791"/>
    </source>
</evidence>
<dbReference type="PANTHER" id="PTHR46268">
    <property type="entry name" value="STRESS RESPONSE PROTEIN NHAX"/>
    <property type="match status" value="1"/>
</dbReference>
<dbReference type="AlphaFoldDB" id="M0AY16"/>
<proteinExistence type="inferred from homology"/>
<dbReference type="InterPro" id="IPR006015">
    <property type="entry name" value="Universal_stress_UspA"/>
</dbReference>
<evidence type="ECO:0000313" key="4">
    <source>
        <dbReference type="EMBL" id="ELZ03212.1"/>
    </source>
</evidence>
<dbReference type="Pfam" id="PF00582">
    <property type="entry name" value="Usp"/>
    <property type="match status" value="1"/>
</dbReference>
<feature type="region of interest" description="Disordered" evidence="2">
    <location>
        <begin position="1"/>
        <end position="27"/>
    </location>
</feature>
<dbReference type="SUPFAM" id="SSF52402">
    <property type="entry name" value="Adenine nucleotide alpha hydrolases-like"/>
    <property type="match status" value="1"/>
</dbReference>
<sequence length="186" mass="19908">MEVSGVRRTQQRTNAGSAIEPSAEGAGIFTENPVRTLMTRHVLVPMDDSEPARAAFEHALTIYPESEITVVHVVDDLETGYAGESAPADADEAEPEFFTEVRELATTRDHSVKTVVIEGTSAEAILEFADEEEADQIVMGSAGRSGVSRMLLGSIAEGVARRSTIPVTIVPRAVTAHGDSNSTERQ</sequence>
<dbReference type="InterPro" id="IPR014729">
    <property type="entry name" value="Rossmann-like_a/b/a_fold"/>
</dbReference>
<gene>
    <name evidence="4" type="ORF">C482_04299</name>
</gene>
<dbReference type="InterPro" id="IPR006016">
    <property type="entry name" value="UspA"/>
</dbReference>
<dbReference type="Gene3D" id="3.40.50.620">
    <property type="entry name" value="HUPs"/>
    <property type="match status" value="1"/>
</dbReference>
<comment type="caution">
    <text evidence="4">The sequence shown here is derived from an EMBL/GenBank/DDBJ whole genome shotgun (WGS) entry which is preliminary data.</text>
</comment>